<evidence type="ECO:0000256" key="6">
    <source>
        <dbReference type="ARBA" id="ARBA00022989"/>
    </source>
</evidence>
<accession>A0ABN8PGF4</accession>
<organism evidence="11 12">
    <name type="scientific">Porites lobata</name>
    <dbReference type="NCBI Taxonomy" id="104759"/>
    <lineage>
        <taxon>Eukaryota</taxon>
        <taxon>Metazoa</taxon>
        <taxon>Cnidaria</taxon>
        <taxon>Anthozoa</taxon>
        <taxon>Hexacorallia</taxon>
        <taxon>Scleractinia</taxon>
        <taxon>Fungiina</taxon>
        <taxon>Poritidae</taxon>
        <taxon>Porites</taxon>
    </lineage>
</organism>
<keyword evidence="6 9" id="KW-1133">Transmembrane helix</keyword>
<dbReference type="PROSITE" id="PS51820">
    <property type="entry name" value="PA14"/>
    <property type="match status" value="1"/>
</dbReference>
<dbReference type="InterPro" id="IPR029044">
    <property type="entry name" value="Nucleotide-diphossugar_trans"/>
</dbReference>
<gene>
    <name evidence="11" type="ORF">PLOB_00043330</name>
</gene>
<dbReference type="InterPro" id="IPR008428">
    <property type="entry name" value="Chond_GalNAc"/>
</dbReference>
<evidence type="ECO:0000256" key="3">
    <source>
        <dbReference type="ARBA" id="ARBA00022679"/>
    </source>
</evidence>
<dbReference type="InterPro" id="IPR051227">
    <property type="entry name" value="CS_glycosyltransferase"/>
</dbReference>
<proteinExistence type="inferred from homology"/>
<evidence type="ECO:0000259" key="10">
    <source>
        <dbReference type="PROSITE" id="PS51820"/>
    </source>
</evidence>
<reference evidence="11 12" key="1">
    <citation type="submission" date="2022-05" db="EMBL/GenBank/DDBJ databases">
        <authorList>
            <consortium name="Genoscope - CEA"/>
            <person name="William W."/>
        </authorList>
    </citation>
    <scope>NUCLEOTIDE SEQUENCE [LARGE SCALE GENOMIC DNA]</scope>
</reference>
<evidence type="ECO:0000313" key="11">
    <source>
        <dbReference type="EMBL" id="CAH3143325.1"/>
    </source>
</evidence>
<dbReference type="Gene3D" id="2.60.120.1560">
    <property type="match status" value="1"/>
</dbReference>
<feature type="domain" description="PA14" evidence="10">
    <location>
        <begin position="76"/>
        <end position="245"/>
    </location>
</feature>
<comment type="caution">
    <text evidence="11">The sequence shown here is derived from an EMBL/GenBank/DDBJ whole genome shotgun (WGS) entry which is preliminary data.</text>
</comment>
<evidence type="ECO:0000256" key="1">
    <source>
        <dbReference type="ARBA" id="ARBA00004447"/>
    </source>
</evidence>
<dbReference type="Pfam" id="PF05679">
    <property type="entry name" value="CHGN"/>
    <property type="match status" value="1"/>
</dbReference>
<keyword evidence="4 9" id="KW-0812">Transmembrane</keyword>
<comment type="subcellular location">
    <subcellularLocation>
        <location evidence="1 9">Golgi apparatus</location>
        <location evidence="1 9">Golgi stack membrane</location>
        <topology evidence="1 9">Single-pass type II membrane protein</topology>
    </subcellularLocation>
</comment>
<dbReference type="EMBL" id="CALNXK010000070">
    <property type="protein sequence ID" value="CAH3143325.1"/>
    <property type="molecule type" value="Genomic_DNA"/>
</dbReference>
<evidence type="ECO:0000256" key="2">
    <source>
        <dbReference type="ARBA" id="ARBA00009239"/>
    </source>
</evidence>
<dbReference type="PANTHER" id="PTHR12369">
    <property type="entry name" value="CHONDROITIN SYNTHASE"/>
    <property type="match status" value="1"/>
</dbReference>
<comment type="similarity">
    <text evidence="2 9">Belongs to the chondroitin N-acetylgalactosaminyltransferase family.</text>
</comment>
<keyword evidence="12" id="KW-1185">Reference proteome</keyword>
<keyword evidence="8 9" id="KW-0472">Membrane</keyword>
<name>A0ABN8PGF4_9CNID</name>
<evidence type="ECO:0000256" key="8">
    <source>
        <dbReference type="ARBA" id="ARBA00023136"/>
    </source>
</evidence>
<dbReference type="Proteomes" id="UP001159405">
    <property type="component" value="Unassembled WGS sequence"/>
</dbReference>
<keyword evidence="3 9" id="KW-0808">Transferase</keyword>
<evidence type="ECO:0000256" key="9">
    <source>
        <dbReference type="RuleBase" id="RU364016"/>
    </source>
</evidence>
<dbReference type="PANTHER" id="PTHR12369:SF5">
    <property type="entry name" value="HEXOSYLTRANSFERASE"/>
    <property type="match status" value="1"/>
</dbReference>
<dbReference type="InterPro" id="IPR037524">
    <property type="entry name" value="PA14/GLEYA"/>
</dbReference>
<keyword evidence="5 9" id="KW-0735">Signal-anchor</keyword>
<evidence type="ECO:0000256" key="7">
    <source>
        <dbReference type="ARBA" id="ARBA00023034"/>
    </source>
</evidence>
<protein>
    <recommendedName>
        <fullName evidence="9">Hexosyltransferase</fullName>
        <ecNumber evidence="9">2.4.1.-</ecNumber>
    </recommendedName>
</protein>
<evidence type="ECO:0000256" key="5">
    <source>
        <dbReference type="ARBA" id="ARBA00022968"/>
    </source>
</evidence>
<evidence type="ECO:0000256" key="4">
    <source>
        <dbReference type="ARBA" id="ARBA00022692"/>
    </source>
</evidence>
<keyword evidence="7 9" id="KW-0333">Golgi apparatus</keyword>
<sequence length="634" mass="73802">MASWRSFFILSRKRYLKRYFAIITLLGSLSFIFLYIRYTLSETLNFSSKSFRNNILKYEEAEGGMSFSVQNFPTVHTNHGMMNEHVWWNISETAMDALRNWPHFANVPNKRSFITDFHSRTVNDSTNKGLRIFGFIHPEVDGNYTFAITSSGPSELWLSPNEHPACSQLIGRVYSPDEWASTLKEEYNKYHGQISSEISLYATKKYYMESLAVNMQSSDETFVTVHWLNTSASKNSNFRIISSKYLSPFYGTNSLERSPRRCNSSTESNLQEQFLRLPLMNRMEYMTLFPTCPYNPSFLVRRKLERYQGVWLTVGKESRVFPLDDTDMSSKEQVKKWASPNPVINKNRVECIINEFTSILRRNDIFLKNINNVIQKPDAENSDRFLLDLEVALNCTDQTFRLTEHVYQKKKSDSLCLPEGMIWNNNATIYFIIPVKEQGKWIHHFIKQVTTASVLTGDTNFHVIIADFESKDIDIKEAFNTSLLNRRHTVVQLRTGKFYKTLALNKAVEVVPNAHDIVFLFDLHIDVPVNIMDSIRKNTIAGRMVYFPIVGRLNCNSDSKEHRGFWQMDGFGLMAMYKSDWTKLGGMNTSAYQYKWGGEDWDLIDRVLMMSLEVERIKHPGLYHHCHPRQGMWN</sequence>
<dbReference type="EC" id="2.4.1.-" evidence="9"/>
<evidence type="ECO:0000313" key="12">
    <source>
        <dbReference type="Proteomes" id="UP001159405"/>
    </source>
</evidence>
<dbReference type="Gene3D" id="3.90.550.10">
    <property type="entry name" value="Spore Coat Polysaccharide Biosynthesis Protein SpsA, Chain A"/>
    <property type="match status" value="1"/>
</dbReference>
<dbReference type="SUPFAM" id="SSF53448">
    <property type="entry name" value="Nucleotide-diphospho-sugar transferases"/>
    <property type="match status" value="1"/>
</dbReference>
<feature type="transmembrane region" description="Helical" evidence="9">
    <location>
        <begin position="20"/>
        <end position="40"/>
    </location>
</feature>